<feature type="transmembrane region" description="Helical" evidence="12">
    <location>
        <begin position="162"/>
        <end position="184"/>
    </location>
</feature>
<evidence type="ECO:0000256" key="11">
    <source>
        <dbReference type="ARBA" id="ARBA00023136"/>
    </source>
</evidence>
<dbReference type="GO" id="GO:0005509">
    <property type="term" value="F:calcium ion binding"/>
    <property type="evidence" value="ECO:0007669"/>
    <property type="project" value="UniProtKB-ARBA"/>
</dbReference>
<dbReference type="AlphaFoldDB" id="A0A852X9I2"/>
<keyword evidence="16" id="KW-1185">Reference proteome</keyword>
<dbReference type="InterPro" id="IPR003594">
    <property type="entry name" value="HATPase_dom"/>
</dbReference>
<dbReference type="InterPro" id="IPR050428">
    <property type="entry name" value="TCS_sensor_his_kinase"/>
</dbReference>
<dbReference type="InterPro" id="IPR003660">
    <property type="entry name" value="HAMP_dom"/>
</dbReference>
<evidence type="ECO:0000313" key="15">
    <source>
        <dbReference type="EMBL" id="NYG37004.1"/>
    </source>
</evidence>
<dbReference type="GO" id="GO:0005886">
    <property type="term" value="C:plasma membrane"/>
    <property type="evidence" value="ECO:0007669"/>
    <property type="project" value="UniProtKB-SubCell"/>
</dbReference>
<dbReference type="Pfam" id="PF00672">
    <property type="entry name" value="HAMP"/>
    <property type="match status" value="1"/>
</dbReference>
<dbReference type="Gene3D" id="3.30.565.10">
    <property type="entry name" value="Histidine kinase-like ATPase, C-terminal domain"/>
    <property type="match status" value="1"/>
</dbReference>
<keyword evidence="10" id="KW-0902">Two-component regulatory system</keyword>
<evidence type="ECO:0000313" key="16">
    <source>
        <dbReference type="Proteomes" id="UP000592181"/>
    </source>
</evidence>
<protein>
    <recommendedName>
        <fullName evidence="4">histidine kinase</fullName>
        <ecNumber evidence="4">2.7.13.3</ecNumber>
    </recommendedName>
</protein>
<evidence type="ECO:0000256" key="10">
    <source>
        <dbReference type="ARBA" id="ARBA00023012"/>
    </source>
</evidence>
<dbReference type="PANTHER" id="PTHR45436">
    <property type="entry name" value="SENSOR HISTIDINE KINASE YKOH"/>
    <property type="match status" value="1"/>
</dbReference>
<dbReference type="PROSITE" id="PS50885">
    <property type="entry name" value="HAMP"/>
    <property type="match status" value="1"/>
</dbReference>
<comment type="catalytic activity">
    <reaction evidence="1">
        <text>ATP + protein L-histidine = ADP + protein N-phospho-L-histidine.</text>
        <dbReference type="EC" id="2.7.13.3"/>
    </reaction>
</comment>
<evidence type="ECO:0000256" key="8">
    <source>
        <dbReference type="ARBA" id="ARBA00022777"/>
    </source>
</evidence>
<feature type="domain" description="Histidine kinase" evidence="13">
    <location>
        <begin position="254"/>
        <end position="480"/>
    </location>
</feature>
<dbReference type="SUPFAM" id="SSF158472">
    <property type="entry name" value="HAMP domain-like"/>
    <property type="match status" value="1"/>
</dbReference>
<sequence length="488" mass="52220">MSPAHKAVVRRLESVPLTWRLVAILLTILMTALVVTSGITAYLLKRELVQSTDDQLRAVAQPLAANPRATYVDTALNTFAFDLQPTDGSPGYSINPTGEQAEPQVPALPLDSVHVRTGEPFTVESTESGTTWRFIAGQYEDGSATFAVGTPMRGVNETISRFAVIATSLGLMTLVGSGVLGWFATRRAVRPLRRIEDVASAIAAGDLSRRVPERTSHDEVASLSDSLNVMLGRIEHSFTVQEQSEVRMRQFVADASHELRTPLATVQGYAELYRQGAVTSDEDVATAMGRIEGEAGRMSGLVEDLLMLARLDDERPLEVTEVDLVVLAAEVAHDARARAPHRSVTVRGLHGELAPVLVPGDDSRLRQVLVNLIGNALMHTEDDVPVEVLVGTDPADGASAATGSAVVEVRDHGPGIEPEVADRVFERFYREDKARSRARGGSGLGLAIVAAVVAQHGGRVDVRQTDGGGATFRVELPTAGTQVGPSRP</sequence>
<dbReference type="FunFam" id="1.10.287.130:FF:000001">
    <property type="entry name" value="Two-component sensor histidine kinase"/>
    <property type="match status" value="1"/>
</dbReference>
<evidence type="ECO:0000259" key="13">
    <source>
        <dbReference type="PROSITE" id="PS50109"/>
    </source>
</evidence>
<evidence type="ECO:0000256" key="4">
    <source>
        <dbReference type="ARBA" id="ARBA00012438"/>
    </source>
</evidence>
<dbReference type="CDD" id="cd06225">
    <property type="entry name" value="HAMP"/>
    <property type="match status" value="1"/>
</dbReference>
<comment type="caution">
    <text evidence="15">The sequence shown here is derived from an EMBL/GenBank/DDBJ whole genome shotgun (WGS) entry which is preliminary data.</text>
</comment>
<reference evidence="15 16" key="1">
    <citation type="submission" date="2020-07" db="EMBL/GenBank/DDBJ databases">
        <title>Sequencing the genomes of 1000 actinobacteria strains.</title>
        <authorList>
            <person name="Klenk H.-P."/>
        </authorList>
    </citation>
    <scope>NUCLEOTIDE SEQUENCE [LARGE SCALE GENOMIC DNA]</scope>
    <source>
        <strain evidence="15 16">DSM 24723</strain>
    </source>
</reference>
<organism evidence="15 16">
    <name type="scientific">Janibacter alkaliphilus</name>
    <dbReference type="NCBI Taxonomy" id="1069963"/>
    <lineage>
        <taxon>Bacteria</taxon>
        <taxon>Bacillati</taxon>
        <taxon>Actinomycetota</taxon>
        <taxon>Actinomycetes</taxon>
        <taxon>Micrococcales</taxon>
        <taxon>Intrasporangiaceae</taxon>
        <taxon>Janibacter</taxon>
    </lineage>
</organism>
<dbReference type="FunFam" id="3.30.565.10:FF:000006">
    <property type="entry name" value="Sensor histidine kinase WalK"/>
    <property type="match status" value="1"/>
</dbReference>
<dbReference type="CDD" id="cd00075">
    <property type="entry name" value="HATPase"/>
    <property type="match status" value="1"/>
</dbReference>
<dbReference type="SMART" id="SM00388">
    <property type="entry name" value="HisKA"/>
    <property type="match status" value="1"/>
</dbReference>
<feature type="domain" description="HAMP" evidence="14">
    <location>
        <begin position="186"/>
        <end position="239"/>
    </location>
</feature>
<evidence type="ECO:0000256" key="1">
    <source>
        <dbReference type="ARBA" id="ARBA00000085"/>
    </source>
</evidence>
<dbReference type="Pfam" id="PF02518">
    <property type="entry name" value="HATPase_c"/>
    <property type="match status" value="1"/>
</dbReference>
<dbReference type="Gene3D" id="6.10.340.10">
    <property type="match status" value="1"/>
</dbReference>
<keyword evidence="9 12" id="KW-1133">Transmembrane helix</keyword>
<dbReference type="InterPro" id="IPR005467">
    <property type="entry name" value="His_kinase_dom"/>
</dbReference>
<proteinExistence type="predicted"/>
<comment type="subcellular location">
    <subcellularLocation>
        <location evidence="3">Cell membrane</location>
    </subcellularLocation>
</comment>
<gene>
    <name evidence="15" type="ORF">BJY28_001473</name>
</gene>
<evidence type="ECO:0000256" key="9">
    <source>
        <dbReference type="ARBA" id="ARBA00022989"/>
    </source>
</evidence>
<name>A0A852X9I2_9MICO</name>
<dbReference type="InterPro" id="IPR036890">
    <property type="entry name" value="HATPase_C_sf"/>
</dbReference>
<evidence type="ECO:0000256" key="3">
    <source>
        <dbReference type="ARBA" id="ARBA00004236"/>
    </source>
</evidence>
<keyword evidence="11 12" id="KW-0472">Membrane</keyword>
<dbReference type="GO" id="GO:0000155">
    <property type="term" value="F:phosphorelay sensor kinase activity"/>
    <property type="evidence" value="ECO:0007669"/>
    <property type="project" value="InterPro"/>
</dbReference>
<dbReference type="Gene3D" id="1.10.287.130">
    <property type="match status" value="1"/>
</dbReference>
<dbReference type="PANTHER" id="PTHR45436:SF5">
    <property type="entry name" value="SENSOR HISTIDINE KINASE TRCS"/>
    <property type="match status" value="1"/>
</dbReference>
<dbReference type="Pfam" id="PF00512">
    <property type="entry name" value="HisKA"/>
    <property type="match status" value="1"/>
</dbReference>
<dbReference type="RefSeq" id="WP_179462436.1">
    <property type="nucleotide sequence ID" value="NZ_JACBZX010000001.1"/>
</dbReference>
<comment type="cofactor">
    <cofactor evidence="2">
        <name>a divalent metal cation</name>
        <dbReference type="ChEBI" id="CHEBI:60240"/>
    </cofactor>
</comment>
<dbReference type="SMART" id="SM00387">
    <property type="entry name" value="HATPase_c"/>
    <property type="match status" value="1"/>
</dbReference>
<keyword evidence="6 15" id="KW-0808">Transferase</keyword>
<evidence type="ECO:0000256" key="12">
    <source>
        <dbReference type="SAM" id="Phobius"/>
    </source>
</evidence>
<dbReference type="SUPFAM" id="SSF47384">
    <property type="entry name" value="Homodimeric domain of signal transducing histidine kinase"/>
    <property type="match status" value="1"/>
</dbReference>
<evidence type="ECO:0000256" key="7">
    <source>
        <dbReference type="ARBA" id="ARBA00022692"/>
    </source>
</evidence>
<dbReference type="CDD" id="cd00082">
    <property type="entry name" value="HisKA"/>
    <property type="match status" value="1"/>
</dbReference>
<accession>A0A852X9I2</accession>
<dbReference type="InterPro" id="IPR003661">
    <property type="entry name" value="HisK_dim/P_dom"/>
</dbReference>
<dbReference type="PRINTS" id="PR00344">
    <property type="entry name" value="BCTRLSENSOR"/>
</dbReference>
<dbReference type="Proteomes" id="UP000592181">
    <property type="component" value="Unassembled WGS sequence"/>
</dbReference>
<evidence type="ECO:0000259" key="14">
    <source>
        <dbReference type="PROSITE" id="PS50885"/>
    </source>
</evidence>
<evidence type="ECO:0000256" key="2">
    <source>
        <dbReference type="ARBA" id="ARBA00001968"/>
    </source>
</evidence>
<dbReference type="SUPFAM" id="SSF55874">
    <property type="entry name" value="ATPase domain of HSP90 chaperone/DNA topoisomerase II/histidine kinase"/>
    <property type="match status" value="1"/>
</dbReference>
<keyword evidence="5" id="KW-0597">Phosphoprotein</keyword>
<dbReference type="InterPro" id="IPR036097">
    <property type="entry name" value="HisK_dim/P_sf"/>
</dbReference>
<evidence type="ECO:0000256" key="6">
    <source>
        <dbReference type="ARBA" id="ARBA00022679"/>
    </source>
</evidence>
<keyword evidence="8 15" id="KW-0418">Kinase</keyword>
<keyword evidence="7 12" id="KW-0812">Transmembrane</keyword>
<dbReference type="EMBL" id="JACBZX010000001">
    <property type="protein sequence ID" value="NYG37004.1"/>
    <property type="molecule type" value="Genomic_DNA"/>
</dbReference>
<feature type="transmembrane region" description="Helical" evidence="12">
    <location>
        <begin position="21"/>
        <end position="44"/>
    </location>
</feature>
<dbReference type="SMART" id="SM00304">
    <property type="entry name" value="HAMP"/>
    <property type="match status" value="1"/>
</dbReference>
<evidence type="ECO:0000256" key="5">
    <source>
        <dbReference type="ARBA" id="ARBA00022553"/>
    </source>
</evidence>
<dbReference type="EC" id="2.7.13.3" evidence="4"/>
<dbReference type="InterPro" id="IPR004358">
    <property type="entry name" value="Sig_transdc_His_kin-like_C"/>
</dbReference>
<dbReference type="PROSITE" id="PS50109">
    <property type="entry name" value="HIS_KIN"/>
    <property type="match status" value="1"/>
</dbReference>